<comment type="caution">
    <text evidence="1">The sequence shown here is derived from an EMBL/GenBank/DDBJ whole genome shotgun (WGS) entry which is preliminary data.</text>
</comment>
<proteinExistence type="predicted"/>
<keyword evidence="2" id="KW-1185">Reference proteome</keyword>
<dbReference type="AlphaFoldDB" id="A0ABD2P960"/>
<protein>
    <submittedName>
        <fullName evidence="1">Uncharacterized protein</fullName>
    </submittedName>
</protein>
<gene>
    <name evidence="1" type="ORF">HHI36_001752</name>
</gene>
<accession>A0ABD2P960</accession>
<organism evidence="1 2">
    <name type="scientific">Cryptolaemus montrouzieri</name>
    <dbReference type="NCBI Taxonomy" id="559131"/>
    <lineage>
        <taxon>Eukaryota</taxon>
        <taxon>Metazoa</taxon>
        <taxon>Ecdysozoa</taxon>
        <taxon>Arthropoda</taxon>
        <taxon>Hexapoda</taxon>
        <taxon>Insecta</taxon>
        <taxon>Pterygota</taxon>
        <taxon>Neoptera</taxon>
        <taxon>Endopterygota</taxon>
        <taxon>Coleoptera</taxon>
        <taxon>Polyphaga</taxon>
        <taxon>Cucujiformia</taxon>
        <taxon>Coccinelloidea</taxon>
        <taxon>Coccinellidae</taxon>
        <taxon>Scymninae</taxon>
        <taxon>Scymnini</taxon>
        <taxon>Cryptolaemus</taxon>
    </lineage>
</organism>
<dbReference type="Proteomes" id="UP001516400">
    <property type="component" value="Unassembled WGS sequence"/>
</dbReference>
<name>A0ABD2P960_9CUCU</name>
<sequence>MAVSKLRKPEDTTAARLFGFNKMAVNDFLQNLENIYRKHNFTVDRIFNYEESSISAVLSTPKIRADKSQKRV</sequence>
<dbReference type="EMBL" id="JABFTP020000185">
    <property type="protein sequence ID" value="KAL3287276.1"/>
    <property type="molecule type" value="Genomic_DNA"/>
</dbReference>
<feature type="non-terminal residue" evidence="1">
    <location>
        <position position="72"/>
    </location>
</feature>
<evidence type="ECO:0000313" key="1">
    <source>
        <dbReference type="EMBL" id="KAL3287276.1"/>
    </source>
</evidence>
<reference evidence="1 2" key="1">
    <citation type="journal article" date="2021" name="BMC Biol.">
        <title>Horizontally acquired antibacterial genes associated with adaptive radiation of ladybird beetles.</title>
        <authorList>
            <person name="Li H.S."/>
            <person name="Tang X.F."/>
            <person name="Huang Y.H."/>
            <person name="Xu Z.Y."/>
            <person name="Chen M.L."/>
            <person name="Du X.Y."/>
            <person name="Qiu B.Y."/>
            <person name="Chen P.T."/>
            <person name="Zhang W."/>
            <person name="Slipinski A."/>
            <person name="Escalona H.E."/>
            <person name="Waterhouse R.M."/>
            <person name="Zwick A."/>
            <person name="Pang H."/>
        </authorList>
    </citation>
    <scope>NUCLEOTIDE SEQUENCE [LARGE SCALE GENOMIC DNA]</scope>
    <source>
        <strain evidence="1">SYSU2018</strain>
    </source>
</reference>
<evidence type="ECO:0000313" key="2">
    <source>
        <dbReference type="Proteomes" id="UP001516400"/>
    </source>
</evidence>